<comment type="caution">
    <text evidence="1">The sequence shown here is derived from an EMBL/GenBank/DDBJ whole genome shotgun (WGS) entry which is preliminary data.</text>
</comment>
<accession>A0AAN6HAQ8</accession>
<evidence type="ECO:0000313" key="1">
    <source>
        <dbReference type="EMBL" id="KAK0961919.1"/>
    </source>
</evidence>
<protein>
    <recommendedName>
        <fullName evidence="3">N-acetyltransferase domain-containing protein</fullName>
    </recommendedName>
</protein>
<name>A0AAN6HAQ8_9PEZI</name>
<dbReference type="PANTHER" id="PTHR43415:SF3">
    <property type="entry name" value="GNAT-FAMILY ACETYLTRANSFERASE"/>
    <property type="match status" value="1"/>
</dbReference>
<dbReference type="Gene3D" id="3.40.630.30">
    <property type="match status" value="1"/>
</dbReference>
<evidence type="ECO:0000313" key="2">
    <source>
        <dbReference type="Proteomes" id="UP001175353"/>
    </source>
</evidence>
<dbReference type="AlphaFoldDB" id="A0AAN6HAQ8"/>
<sequence>MSDPFRSERLIYRAVITPDDDAFFLTVQQDPLAFRNASGQILKPQNKQSTVAFVKLVAEEALLGVIIALPAAEPETTSVPIGILHLDAPSAGHSHHRRSSLGIDIIRERQGQGIGVSCFQQNESAIRLYRRLGFQQEGVTRDYLWSDGRWWDEIQFGMLESEWKEMEGKRA</sequence>
<dbReference type="PANTHER" id="PTHR43415">
    <property type="entry name" value="SPERMIDINE N(1)-ACETYLTRANSFERASE"/>
    <property type="match status" value="1"/>
</dbReference>
<reference evidence="1" key="1">
    <citation type="submission" date="2023-06" db="EMBL/GenBank/DDBJ databases">
        <title>Black Yeasts Isolated from many extreme environments.</title>
        <authorList>
            <person name="Coleine C."/>
            <person name="Stajich J.E."/>
            <person name="Selbmann L."/>
        </authorList>
    </citation>
    <scope>NUCLEOTIDE SEQUENCE</scope>
    <source>
        <strain evidence="1">CCFEE 5200</strain>
    </source>
</reference>
<evidence type="ECO:0008006" key="3">
    <source>
        <dbReference type="Google" id="ProtNLM"/>
    </source>
</evidence>
<gene>
    <name evidence="1" type="ORF">LTR91_019696</name>
</gene>
<keyword evidence="2" id="KW-1185">Reference proteome</keyword>
<dbReference type="SUPFAM" id="SSF55729">
    <property type="entry name" value="Acyl-CoA N-acyltransferases (Nat)"/>
    <property type="match status" value="1"/>
</dbReference>
<dbReference type="EMBL" id="JAUJLE010000303">
    <property type="protein sequence ID" value="KAK0961919.1"/>
    <property type="molecule type" value="Genomic_DNA"/>
</dbReference>
<proteinExistence type="predicted"/>
<dbReference type="InterPro" id="IPR016181">
    <property type="entry name" value="Acyl_CoA_acyltransferase"/>
</dbReference>
<organism evidence="1 2">
    <name type="scientific">Friedmanniomyces endolithicus</name>
    <dbReference type="NCBI Taxonomy" id="329885"/>
    <lineage>
        <taxon>Eukaryota</taxon>
        <taxon>Fungi</taxon>
        <taxon>Dikarya</taxon>
        <taxon>Ascomycota</taxon>
        <taxon>Pezizomycotina</taxon>
        <taxon>Dothideomycetes</taxon>
        <taxon>Dothideomycetidae</taxon>
        <taxon>Mycosphaerellales</taxon>
        <taxon>Teratosphaeriaceae</taxon>
        <taxon>Friedmanniomyces</taxon>
    </lineage>
</organism>
<dbReference type="Proteomes" id="UP001175353">
    <property type="component" value="Unassembled WGS sequence"/>
</dbReference>